<evidence type="ECO:0000313" key="1">
    <source>
        <dbReference type="EMBL" id="CAE0238930.1"/>
    </source>
</evidence>
<sequence>MLLLPILRQYLFPTEEEGKYWAESDAKEVREFALGSLKSAASSNLHTKFELASLLAVSSVDAEHDPLSWPFLKGAEGGKLTGVDARTLVEVADALQIRDAVTAIAHFIRDNDVKARLLALFQPSPGQWLYPTAPRPSSSSLLIVSEELVEREVEPSVVMARARAIAPTLHISTPEWRRATDTVKHCGMHFALAEAAKALTESGLSGKGRGAIPFPALLQSFNTVSFDASAEGKSTFTANLLTAFAIAPVPFIYEFLRRSLTQDDFLPSLSSLPSLLARPAFAQPMTIALIAIVDELVQSGGDNFERVIVNLERLLSHFDGDDPLPFTSSDLLAQCVLKYCTPNTNRLRVALVLLEALLIHDDHLSIAADELVNACACLVEVVPTLQQTGEGGQLGSSCCGLARRCVELLAGYSQIDKRIAEQVKRLRESTEWRMRLLMANIHVPASRPPSPLQLANSIPSSSLIEGALLARRFAVSTPVAKLCRDRVVKGIYGRKDGLARLVSNFAATLPSLSPTDIAQLRYWWSEDERVAAIVSLNDLLSLAVLEVSDSTNFRLLAHALTTFVSFIIDYDPRDKSVDQAVSVLIKCALMQERRGFHVGGGIFPLLSTLMSRLLGKAEQSCFARVVPRFTLDAHMERWMSECAASSTGGEEKVPQGRSGFL</sequence>
<name>A0A7S3FYZ8_9EUKA</name>
<organism evidence="1">
    <name type="scientific">Palpitomonas bilix</name>
    <dbReference type="NCBI Taxonomy" id="652834"/>
    <lineage>
        <taxon>Eukaryota</taxon>
        <taxon>Eukaryota incertae sedis</taxon>
    </lineage>
</organism>
<protein>
    <submittedName>
        <fullName evidence="1">Uncharacterized protein</fullName>
    </submittedName>
</protein>
<dbReference type="EMBL" id="HBIB01001551">
    <property type="protein sequence ID" value="CAE0238930.1"/>
    <property type="molecule type" value="Transcribed_RNA"/>
</dbReference>
<gene>
    <name evidence="1" type="ORF">PBIL07802_LOCUS1073</name>
</gene>
<dbReference type="AlphaFoldDB" id="A0A7S3FYZ8"/>
<accession>A0A7S3FYZ8</accession>
<proteinExistence type="predicted"/>
<reference evidence="1" key="1">
    <citation type="submission" date="2021-01" db="EMBL/GenBank/DDBJ databases">
        <authorList>
            <person name="Corre E."/>
            <person name="Pelletier E."/>
            <person name="Niang G."/>
            <person name="Scheremetjew M."/>
            <person name="Finn R."/>
            <person name="Kale V."/>
            <person name="Holt S."/>
            <person name="Cochrane G."/>
            <person name="Meng A."/>
            <person name="Brown T."/>
            <person name="Cohen L."/>
        </authorList>
    </citation>
    <scope>NUCLEOTIDE SEQUENCE</scope>
    <source>
        <strain evidence="1">NIES-2562</strain>
    </source>
</reference>